<reference evidence="2" key="1">
    <citation type="journal article" date="2022" name="bioRxiv">
        <title>Sequencing and chromosome-scale assembly of the giantPleurodeles waltlgenome.</title>
        <authorList>
            <person name="Brown T."/>
            <person name="Elewa A."/>
            <person name="Iarovenko S."/>
            <person name="Subramanian E."/>
            <person name="Araus A.J."/>
            <person name="Petzold A."/>
            <person name="Susuki M."/>
            <person name="Suzuki K.-i.T."/>
            <person name="Hayashi T."/>
            <person name="Toyoda A."/>
            <person name="Oliveira C."/>
            <person name="Osipova E."/>
            <person name="Leigh N.D."/>
            <person name="Simon A."/>
            <person name="Yun M.H."/>
        </authorList>
    </citation>
    <scope>NUCLEOTIDE SEQUENCE</scope>
    <source>
        <strain evidence="2">20211129_DDA</strain>
        <tissue evidence="2">Liver</tissue>
    </source>
</reference>
<proteinExistence type="predicted"/>
<dbReference type="AlphaFoldDB" id="A0AAV7W0Z2"/>
<dbReference type="Proteomes" id="UP001066276">
    <property type="component" value="Chromosome 1_2"/>
</dbReference>
<feature type="region of interest" description="Disordered" evidence="1">
    <location>
        <begin position="73"/>
        <end position="160"/>
    </location>
</feature>
<organism evidence="2 3">
    <name type="scientific">Pleurodeles waltl</name>
    <name type="common">Iberian ribbed newt</name>
    <dbReference type="NCBI Taxonomy" id="8319"/>
    <lineage>
        <taxon>Eukaryota</taxon>
        <taxon>Metazoa</taxon>
        <taxon>Chordata</taxon>
        <taxon>Craniata</taxon>
        <taxon>Vertebrata</taxon>
        <taxon>Euteleostomi</taxon>
        <taxon>Amphibia</taxon>
        <taxon>Batrachia</taxon>
        <taxon>Caudata</taxon>
        <taxon>Salamandroidea</taxon>
        <taxon>Salamandridae</taxon>
        <taxon>Pleurodelinae</taxon>
        <taxon>Pleurodeles</taxon>
    </lineage>
</organism>
<keyword evidence="3" id="KW-1185">Reference proteome</keyword>
<comment type="caution">
    <text evidence="2">The sequence shown here is derived from an EMBL/GenBank/DDBJ whole genome shotgun (WGS) entry which is preliminary data.</text>
</comment>
<protein>
    <submittedName>
        <fullName evidence="2">Uncharacterized protein</fullName>
    </submittedName>
</protein>
<sequence>MHHRAKRDITLATRADLPVLPRNGGPTPVHVVCGARGVSEQALRTVGSEPNRSYDLFVEVCHNALLYARISSEETGANDPALRPGFSQENPSREELFEDDQSEKALERPTESGQGGESPEQVSESVVTPRESPPSHANCSRYELRGNSASSSRLKDPRCE</sequence>
<gene>
    <name evidence="2" type="ORF">NDU88_001772</name>
</gene>
<evidence type="ECO:0000313" key="3">
    <source>
        <dbReference type="Proteomes" id="UP001066276"/>
    </source>
</evidence>
<evidence type="ECO:0000313" key="2">
    <source>
        <dbReference type="EMBL" id="KAJ1206366.1"/>
    </source>
</evidence>
<name>A0AAV7W0Z2_PLEWA</name>
<evidence type="ECO:0000256" key="1">
    <source>
        <dbReference type="SAM" id="MobiDB-lite"/>
    </source>
</evidence>
<accession>A0AAV7W0Z2</accession>
<dbReference type="EMBL" id="JANPWB010000002">
    <property type="protein sequence ID" value="KAJ1206366.1"/>
    <property type="molecule type" value="Genomic_DNA"/>
</dbReference>